<keyword evidence="8" id="KW-1185">Reference proteome</keyword>
<evidence type="ECO:0000256" key="4">
    <source>
        <dbReference type="ARBA" id="ARBA00022989"/>
    </source>
</evidence>
<evidence type="ECO:0000313" key="8">
    <source>
        <dbReference type="Proteomes" id="UP000287171"/>
    </source>
</evidence>
<dbReference type="Proteomes" id="UP000287171">
    <property type="component" value="Unassembled WGS sequence"/>
</dbReference>
<accession>A0A402B8T7</accession>
<keyword evidence="5 6" id="KW-0472">Membrane</keyword>
<dbReference type="GO" id="GO:0051301">
    <property type="term" value="P:cell division"/>
    <property type="evidence" value="ECO:0007669"/>
    <property type="project" value="InterPro"/>
</dbReference>
<dbReference type="PANTHER" id="PTHR30474:SF3">
    <property type="entry name" value="PEPTIDOGLYCAN GLYCOSYLTRANSFERASE RODA"/>
    <property type="match status" value="1"/>
</dbReference>
<feature type="transmembrane region" description="Helical" evidence="6">
    <location>
        <begin position="441"/>
        <end position="462"/>
    </location>
</feature>
<dbReference type="Pfam" id="PF01098">
    <property type="entry name" value="FTSW_RODA_SPOVE"/>
    <property type="match status" value="1"/>
</dbReference>
<comment type="caution">
    <text evidence="7">The sequence shown here is derived from an EMBL/GenBank/DDBJ whole genome shotgun (WGS) entry which is preliminary data.</text>
</comment>
<feature type="transmembrane region" description="Helical" evidence="6">
    <location>
        <begin position="128"/>
        <end position="145"/>
    </location>
</feature>
<dbReference type="GO" id="GO:0005886">
    <property type="term" value="C:plasma membrane"/>
    <property type="evidence" value="ECO:0007669"/>
    <property type="project" value="TreeGrafter"/>
</dbReference>
<feature type="transmembrane region" description="Helical" evidence="6">
    <location>
        <begin position="61"/>
        <end position="82"/>
    </location>
</feature>
<feature type="transmembrane region" description="Helical" evidence="6">
    <location>
        <begin position="89"/>
        <end position="108"/>
    </location>
</feature>
<dbReference type="GO" id="GO:0015648">
    <property type="term" value="F:lipid-linked peptidoglycan transporter activity"/>
    <property type="evidence" value="ECO:0007669"/>
    <property type="project" value="TreeGrafter"/>
</dbReference>
<evidence type="ECO:0000256" key="2">
    <source>
        <dbReference type="ARBA" id="ARBA00022692"/>
    </source>
</evidence>
<feature type="transmembrane region" description="Helical" evidence="6">
    <location>
        <begin position="279"/>
        <end position="299"/>
    </location>
</feature>
<evidence type="ECO:0000256" key="3">
    <source>
        <dbReference type="ARBA" id="ARBA00022960"/>
    </source>
</evidence>
<feature type="transmembrane region" description="Helical" evidence="6">
    <location>
        <begin position="157"/>
        <end position="175"/>
    </location>
</feature>
<evidence type="ECO:0000256" key="1">
    <source>
        <dbReference type="ARBA" id="ARBA00004141"/>
    </source>
</evidence>
<dbReference type="AlphaFoldDB" id="A0A402B8T7"/>
<feature type="transmembrane region" description="Helical" evidence="6">
    <location>
        <begin position="21"/>
        <end position="41"/>
    </location>
</feature>
<sequence>MEQSMSQRATGAFRQYRWKELGLLILPGLILLLLMAQLLIIRSSNDTTTLNNLKNLPILDGLIPILGFIAAVLVVHIILNIFFRKADQVLLPLVCLLSGLGVVMLTRLGPDIPTFHGGPISNLGSKQLLWVLAGLALCLIVMFVLRNINWLSRYKYTWLLFCMAVLLPGIIKGILTFKSGAPTRDILGFGPLKLQPSEFLKIGVAIFFAGYLNDNRDILAQGHYRLGPLRLPPLRQLGPLLFMLSIALLSFLVVRDLGLALLVYSLFLCMTYVATGKKSYVIVSLGAFLLLGFIGYSLLSYVQSRFATVAFNPADWAHLTPQEDDFVLRNGGGGQVYQGLINMASGGILGSGFGLGLPAQVSVIDSDMAFTAYGEEFGLVGLFAIIGIYLLIVHRGFRIAAEAPDTFSKLLATGLTSIFALQTLVITAGDLKLLPLTGIPLPYLSNGGNAIMANFIIVGILLRISHNSAVEREGKY</sequence>
<dbReference type="EMBL" id="BIFT01000001">
    <property type="protein sequence ID" value="GCE27768.1"/>
    <property type="molecule type" value="Genomic_DNA"/>
</dbReference>
<dbReference type="GO" id="GO:0008360">
    <property type="term" value="P:regulation of cell shape"/>
    <property type="evidence" value="ECO:0007669"/>
    <property type="project" value="UniProtKB-KW"/>
</dbReference>
<feature type="transmembrane region" description="Helical" evidence="6">
    <location>
        <begin position="377"/>
        <end position="397"/>
    </location>
</feature>
<evidence type="ECO:0000313" key="7">
    <source>
        <dbReference type="EMBL" id="GCE27768.1"/>
    </source>
</evidence>
<evidence type="ECO:0000256" key="5">
    <source>
        <dbReference type="ARBA" id="ARBA00023136"/>
    </source>
</evidence>
<dbReference type="GO" id="GO:0032153">
    <property type="term" value="C:cell division site"/>
    <property type="evidence" value="ECO:0007669"/>
    <property type="project" value="TreeGrafter"/>
</dbReference>
<keyword evidence="2 6" id="KW-0812">Transmembrane</keyword>
<dbReference type="PANTHER" id="PTHR30474">
    <property type="entry name" value="CELL CYCLE PROTEIN"/>
    <property type="match status" value="1"/>
</dbReference>
<protein>
    <submittedName>
        <fullName evidence="7">Cell cycle protein</fullName>
    </submittedName>
</protein>
<dbReference type="InterPro" id="IPR001182">
    <property type="entry name" value="FtsW/RodA"/>
</dbReference>
<keyword evidence="4 6" id="KW-1133">Transmembrane helix</keyword>
<reference evidence="8" key="1">
    <citation type="submission" date="2018-12" db="EMBL/GenBank/DDBJ databases">
        <title>Tengunoibacter tsumagoiensis gen. nov., sp. nov., Dictyobacter kobayashii sp. nov., D. alpinus sp. nov., and D. joshuensis sp. nov. and description of Dictyobacteraceae fam. nov. within the order Ktedonobacterales isolated from Tengu-no-mugimeshi.</title>
        <authorList>
            <person name="Wang C.M."/>
            <person name="Zheng Y."/>
            <person name="Sakai Y."/>
            <person name="Toyoda A."/>
            <person name="Minakuchi Y."/>
            <person name="Abe K."/>
            <person name="Yokota A."/>
            <person name="Yabe S."/>
        </authorList>
    </citation>
    <scope>NUCLEOTIDE SEQUENCE [LARGE SCALE GENOMIC DNA]</scope>
    <source>
        <strain evidence="8">Uno16</strain>
    </source>
</reference>
<evidence type="ECO:0000256" key="6">
    <source>
        <dbReference type="SAM" id="Phobius"/>
    </source>
</evidence>
<organism evidence="7 8">
    <name type="scientific">Dictyobacter alpinus</name>
    <dbReference type="NCBI Taxonomy" id="2014873"/>
    <lineage>
        <taxon>Bacteria</taxon>
        <taxon>Bacillati</taxon>
        <taxon>Chloroflexota</taxon>
        <taxon>Ktedonobacteria</taxon>
        <taxon>Ktedonobacterales</taxon>
        <taxon>Dictyobacteraceae</taxon>
        <taxon>Dictyobacter</taxon>
    </lineage>
</organism>
<keyword evidence="3" id="KW-0133">Cell shape</keyword>
<name>A0A402B8T7_9CHLR</name>
<feature type="transmembrane region" description="Helical" evidence="6">
    <location>
        <begin position="240"/>
        <end position="267"/>
    </location>
</feature>
<feature type="transmembrane region" description="Helical" evidence="6">
    <location>
        <begin position="409"/>
        <end position="429"/>
    </location>
</feature>
<proteinExistence type="predicted"/>
<comment type="subcellular location">
    <subcellularLocation>
        <location evidence="1">Membrane</location>
        <topology evidence="1">Multi-pass membrane protein</topology>
    </subcellularLocation>
</comment>
<gene>
    <name evidence="7" type="ORF">KDA_32520</name>
</gene>